<comment type="caution">
    <text evidence="6">The sequence shown here is derived from an EMBL/GenBank/DDBJ whole genome shotgun (WGS) entry which is preliminary data.</text>
</comment>
<feature type="domain" description="SIS" evidence="5">
    <location>
        <begin position="125"/>
        <end position="265"/>
    </location>
</feature>
<keyword evidence="3" id="KW-0804">Transcription</keyword>
<keyword evidence="2" id="KW-0238">DNA-binding</keyword>
<dbReference type="PROSITE" id="PS00356">
    <property type="entry name" value="HTH_LACI_1"/>
    <property type="match status" value="1"/>
</dbReference>
<dbReference type="RefSeq" id="WP_380165325.1">
    <property type="nucleotide sequence ID" value="NZ_JBHTNU010000009.1"/>
</dbReference>
<name>A0ABW4CC60_9BACL</name>
<reference evidence="7" key="1">
    <citation type="journal article" date="2019" name="Int. J. Syst. Evol. Microbiol.">
        <title>The Global Catalogue of Microorganisms (GCM) 10K type strain sequencing project: providing services to taxonomists for standard genome sequencing and annotation.</title>
        <authorList>
            <consortium name="The Broad Institute Genomics Platform"/>
            <consortium name="The Broad Institute Genome Sequencing Center for Infectious Disease"/>
            <person name="Wu L."/>
            <person name="Ma J."/>
        </authorList>
    </citation>
    <scope>NUCLEOTIDE SEQUENCE [LARGE SCALE GENOMIC DNA]</scope>
    <source>
        <strain evidence="7">S1</strain>
    </source>
</reference>
<dbReference type="Gene3D" id="1.10.10.10">
    <property type="entry name" value="Winged helix-like DNA-binding domain superfamily/Winged helix DNA-binding domain"/>
    <property type="match status" value="1"/>
</dbReference>
<proteinExistence type="predicted"/>
<dbReference type="PANTHER" id="PTHR30514:SF1">
    <property type="entry name" value="HTH-TYPE TRANSCRIPTIONAL REGULATOR HEXR-RELATED"/>
    <property type="match status" value="1"/>
</dbReference>
<dbReference type="InterPro" id="IPR009057">
    <property type="entry name" value="Homeodomain-like_sf"/>
</dbReference>
<dbReference type="InterPro" id="IPR036388">
    <property type="entry name" value="WH-like_DNA-bd_sf"/>
</dbReference>
<evidence type="ECO:0000313" key="6">
    <source>
        <dbReference type="EMBL" id="MFD1427365.1"/>
    </source>
</evidence>
<feature type="domain" description="HTH rpiR-type" evidence="4">
    <location>
        <begin position="5"/>
        <end position="81"/>
    </location>
</feature>
<dbReference type="Pfam" id="PF01418">
    <property type="entry name" value="HTH_6"/>
    <property type="match status" value="1"/>
</dbReference>
<dbReference type="InterPro" id="IPR035472">
    <property type="entry name" value="RpiR-like_SIS"/>
</dbReference>
<evidence type="ECO:0000256" key="1">
    <source>
        <dbReference type="ARBA" id="ARBA00023015"/>
    </source>
</evidence>
<evidence type="ECO:0000259" key="4">
    <source>
        <dbReference type="PROSITE" id="PS51071"/>
    </source>
</evidence>
<sequence length="283" mass="31363">MDKAVDFNTKVYSYIHTLTRSEKKVADYVLENMEETIYLTVTELAEKVGVGETTVLRFCRRIGYKGYQAFRMAVTKEVAKQSNEDFDDIDETNVMQAIVQKSTYASIQALKETASLIGTKELEKSIELMVKQKRIVMYGSSMSENTAQDARNKFLRIGRVVEVYTDAHMQAMSAATLTDEDLAIGISISGSTKDTFDALTIAKENGAKIISLTHSRRSPIADISDTVLLTAGRETPLQGGSLGAKISQLLVIDLLFNGVASQQQERAKRYKDLTAKAVLDKAY</sequence>
<accession>A0ABW4CC60</accession>
<protein>
    <submittedName>
        <fullName evidence="6">MurR/RpiR family transcriptional regulator</fullName>
    </submittedName>
</protein>
<dbReference type="InterPro" id="IPR000281">
    <property type="entry name" value="HTH_RpiR"/>
</dbReference>
<dbReference type="CDD" id="cd05013">
    <property type="entry name" value="SIS_RpiR"/>
    <property type="match status" value="1"/>
</dbReference>
<dbReference type="Pfam" id="PF01380">
    <property type="entry name" value="SIS"/>
    <property type="match status" value="1"/>
</dbReference>
<dbReference type="PROSITE" id="PS51464">
    <property type="entry name" value="SIS"/>
    <property type="match status" value="1"/>
</dbReference>
<dbReference type="InterPro" id="IPR046348">
    <property type="entry name" value="SIS_dom_sf"/>
</dbReference>
<dbReference type="EMBL" id="JBHTNU010000009">
    <property type="protein sequence ID" value="MFD1427365.1"/>
    <property type="molecule type" value="Genomic_DNA"/>
</dbReference>
<keyword evidence="7" id="KW-1185">Reference proteome</keyword>
<dbReference type="Proteomes" id="UP001597282">
    <property type="component" value="Unassembled WGS sequence"/>
</dbReference>
<evidence type="ECO:0000313" key="7">
    <source>
        <dbReference type="Proteomes" id="UP001597282"/>
    </source>
</evidence>
<evidence type="ECO:0000256" key="3">
    <source>
        <dbReference type="ARBA" id="ARBA00023163"/>
    </source>
</evidence>
<dbReference type="SUPFAM" id="SSF46689">
    <property type="entry name" value="Homeodomain-like"/>
    <property type="match status" value="1"/>
</dbReference>
<dbReference type="PANTHER" id="PTHR30514">
    <property type="entry name" value="GLUCOKINASE"/>
    <property type="match status" value="1"/>
</dbReference>
<dbReference type="SUPFAM" id="SSF53697">
    <property type="entry name" value="SIS domain"/>
    <property type="match status" value="1"/>
</dbReference>
<dbReference type="InterPro" id="IPR001347">
    <property type="entry name" value="SIS_dom"/>
</dbReference>
<organism evidence="6 7">
    <name type="scientific">Kroppenstedtia sanguinis</name>
    <dbReference type="NCBI Taxonomy" id="1380684"/>
    <lineage>
        <taxon>Bacteria</taxon>
        <taxon>Bacillati</taxon>
        <taxon>Bacillota</taxon>
        <taxon>Bacilli</taxon>
        <taxon>Bacillales</taxon>
        <taxon>Thermoactinomycetaceae</taxon>
        <taxon>Kroppenstedtia</taxon>
    </lineage>
</organism>
<gene>
    <name evidence="6" type="ORF">ACFQ4Y_10545</name>
</gene>
<evidence type="ECO:0000256" key="2">
    <source>
        <dbReference type="ARBA" id="ARBA00023125"/>
    </source>
</evidence>
<evidence type="ECO:0000259" key="5">
    <source>
        <dbReference type="PROSITE" id="PS51464"/>
    </source>
</evidence>
<dbReference type="PROSITE" id="PS51071">
    <property type="entry name" value="HTH_RPIR"/>
    <property type="match status" value="1"/>
</dbReference>
<dbReference type="Gene3D" id="3.40.50.10490">
    <property type="entry name" value="Glucose-6-phosphate isomerase like protein, domain 1"/>
    <property type="match status" value="1"/>
</dbReference>
<dbReference type="InterPro" id="IPR047640">
    <property type="entry name" value="RpiR-like"/>
</dbReference>
<keyword evidence="1" id="KW-0805">Transcription regulation</keyword>